<accession>A0A6G1IQK3</accession>
<organism evidence="2 3">
    <name type="scientific">Lentithecium fluviatile CBS 122367</name>
    <dbReference type="NCBI Taxonomy" id="1168545"/>
    <lineage>
        <taxon>Eukaryota</taxon>
        <taxon>Fungi</taxon>
        <taxon>Dikarya</taxon>
        <taxon>Ascomycota</taxon>
        <taxon>Pezizomycotina</taxon>
        <taxon>Dothideomycetes</taxon>
        <taxon>Pleosporomycetidae</taxon>
        <taxon>Pleosporales</taxon>
        <taxon>Massarineae</taxon>
        <taxon>Lentitheciaceae</taxon>
        <taxon>Lentithecium</taxon>
    </lineage>
</organism>
<dbReference type="EMBL" id="MU005596">
    <property type="protein sequence ID" value="KAF2680527.1"/>
    <property type="molecule type" value="Genomic_DNA"/>
</dbReference>
<keyword evidence="3" id="KW-1185">Reference proteome</keyword>
<gene>
    <name evidence="2" type="ORF">K458DRAFT_92430</name>
</gene>
<dbReference type="AlphaFoldDB" id="A0A6G1IQK3"/>
<evidence type="ECO:0000313" key="2">
    <source>
        <dbReference type="EMBL" id="KAF2680527.1"/>
    </source>
</evidence>
<evidence type="ECO:0000313" key="3">
    <source>
        <dbReference type="Proteomes" id="UP000799291"/>
    </source>
</evidence>
<dbReference type="Proteomes" id="UP000799291">
    <property type="component" value="Unassembled WGS sequence"/>
</dbReference>
<proteinExistence type="predicted"/>
<dbReference type="OrthoDB" id="3799513at2759"/>
<sequence length="305" mass="36013">MKDTLLHGFPGLYWLFDNGTHPASFAPGSLAIENLYIQNCPNTGDYMIHLLKACHRLTSFKYEQFYDSEGVHEGTADYELYVLKWHTALSLHKDSLEELSLDNMKGYRIHREWEVYPLHAWPSFTAFLTLKTLKIEHRRMAYAGLPPNLKYLYLFDCRRIDGREEIDRWCAIQTYCPFILQFEIMTTQDCRISQYIYKHYGFGWSYWTEQARIYHKIDFLLKVWFKDFIDGTHHFSQGTDDTKEKDSNGYTIENSNEDDENGEDENGENDFEQAENEDGQKERGIQPGPLQDLEEEFDGDNNIER</sequence>
<reference evidence="2" key="1">
    <citation type="journal article" date="2020" name="Stud. Mycol.">
        <title>101 Dothideomycetes genomes: a test case for predicting lifestyles and emergence of pathogens.</title>
        <authorList>
            <person name="Haridas S."/>
            <person name="Albert R."/>
            <person name="Binder M."/>
            <person name="Bloem J."/>
            <person name="Labutti K."/>
            <person name="Salamov A."/>
            <person name="Andreopoulos B."/>
            <person name="Baker S."/>
            <person name="Barry K."/>
            <person name="Bills G."/>
            <person name="Bluhm B."/>
            <person name="Cannon C."/>
            <person name="Castanera R."/>
            <person name="Culley D."/>
            <person name="Daum C."/>
            <person name="Ezra D."/>
            <person name="Gonzalez J."/>
            <person name="Henrissat B."/>
            <person name="Kuo A."/>
            <person name="Liang C."/>
            <person name="Lipzen A."/>
            <person name="Lutzoni F."/>
            <person name="Magnuson J."/>
            <person name="Mondo S."/>
            <person name="Nolan M."/>
            <person name="Ohm R."/>
            <person name="Pangilinan J."/>
            <person name="Park H.-J."/>
            <person name="Ramirez L."/>
            <person name="Alfaro M."/>
            <person name="Sun H."/>
            <person name="Tritt A."/>
            <person name="Yoshinaga Y."/>
            <person name="Zwiers L.-H."/>
            <person name="Turgeon B."/>
            <person name="Goodwin S."/>
            <person name="Spatafora J."/>
            <person name="Crous P."/>
            <person name="Grigoriev I."/>
        </authorList>
    </citation>
    <scope>NUCLEOTIDE SEQUENCE</scope>
    <source>
        <strain evidence="2">CBS 122367</strain>
    </source>
</reference>
<protein>
    <submittedName>
        <fullName evidence="2">Uncharacterized protein</fullName>
    </submittedName>
</protein>
<feature type="compositionally biased region" description="Acidic residues" evidence="1">
    <location>
        <begin position="255"/>
        <end position="277"/>
    </location>
</feature>
<evidence type="ECO:0000256" key="1">
    <source>
        <dbReference type="SAM" id="MobiDB-lite"/>
    </source>
</evidence>
<name>A0A6G1IQK3_9PLEO</name>
<feature type="compositionally biased region" description="Acidic residues" evidence="1">
    <location>
        <begin position="292"/>
        <end position="305"/>
    </location>
</feature>
<feature type="region of interest" description="Disordered" evidence="1">
    <location>
        <begin position="236"/>
        <end position="305"/>
    </location>
</feature>